<reference evidence="5 6" key="1">
    <citation type="submission" date="2017-11" db="EMBL/GenBank/DDBJ databases">
        <title>De novo assembly and phasing of dikaryotic genomes from two isolates of Puccinia coronata f. sp. avenae, the causal agent of oat crown rust.</title>
        <authorList>
            <person name="Miller M.E."/>
            <person name="Zhang Y."/>
            <person name="Omidvar V."/>
            <person name="Sperschneider J."/>
            <person name="Schwessinger B."/>
            <person name="Raley C."/>
            <person name="Palmer J.M."/>
            <person name="Garnica D."/>
            <person name="Upadhyaya N."/>
            <person name="Rathjen J."/>
            <person name="Taylor J.M."/>
            <person name="Park R.F."/>
            <person name="Dodds P.N."/>
            <person name="Hirsch C.D."/>
            <person name="Kianian S.F."/>
            <person name="Figueroa M."/>
        </authorList>
    </citation>
    <scope>NUCLEOTIDE SEQUENCE [LARGE SCALE GENOMIC DNA]</scope>
    <source>
        <strain evidence="3">12NC29</strain>
        <strain evidence="4">12SD80</strain>
    </source>
</reference>
<dbReference type="EMBL" id="PGCI01000765">
    <property type="protein sequence ID" value="PLW16736.1"/>
    <property type="molecule type" value="Genomic_DNA"/>
</dbReference>
<feature type="region of interest" description="Disordered" evidence="1">
    <location>
        <begin position="1"/>
        <end position="41"/>
    </location>
</feature>
<name>A0A2N5ST23_9BASI</name>
<keyword evidence="5" id="KW-1185">Reference proteome</keyword>
<keyword evidence="2" id="KW-0472">Membrane</keyword>
<feature type="transmembrane region" description="Helical" evidence="2">
    <location>
        <begin position="89"/>
        <end position="114"/>
    </location>
</feature>
<dbReference type="Proteomes" id="UP000235392">
    <property type="component" value="Unassembled WGS sequence"/>
</dbReference>
<evidence type="ECO:0000313" key="6">
    <source>
        <dbReference type="Proteomes" id="UP000235392"/>
    </source>
</evidence>
<accession>A0A2N5ST23</accession>
<evidence type="ECO:0000313" key="3">
    <source>
        <dbReference type="EMBL" id="PLW16392.1"/>
    </source>
</evidence>
<gene>
    <name evidence="3" type="ORF">PCANC_17089</name>
    <name evidence="4" type="ORF">PCASD_20613</name>
</gene>
<keyword evidence="2" id="KW-1133">Transmembrane helix</keyword>
<organism evidence="3 5">
    <name type="scientific">Puccinia coronata f. sp. avenae</name>
    <dbReference type="NCBI Taxonomy" id="200324"/>
    <lineage>
        <taxon>Eukaryota</taxon>
        <taxon>Fungi</taxon>
        <taxon>Dikarya</taxon>
        <taxon>Basidiomycota</taxon>
        <taxon>Pucciniomycotina</taxon>
        <taxon>Pucciniomycetes</taxon>
        <taxon>Pucciniales</taxon>
        <taxon>Pucciniaceae</taxon>
        <taxon>Puccinia</taxon>
    </lineage>
</organism>
<evidence type="ECO:0000313" key="4">
    <source>
        <dbReference type="EMBL" id="PLW16736.1"/>
    </source>
</evidence>
<dbReference type="Proteomes" id="UP000235388">
    <property type="component" value="Unassembled WGS sequence"/>
</dbReference>
<comment type="caution">
    <text evidence="3">The sequence shown here is derived from an EMBL/GenBank/DDBJ whole genome shotgun (WGS) entry which is preliminary data.</text>
</comment>
<dbReference type="AlphaFoldDB" id="A0A2N5ST23"/>
<dbReference type="EMBL" id="PGCJ01000871">
    <property type="protein sequence ID" value="PLW16392.1"/>
    <property type="molecule type" value="Genomic_DNA"/>
</dbReference>
<protein>
    <submittedName>
        <fullName evidence="3">Uncharacterized protein</fullName>
    </submittedName>
</protein>
<proteinExistence type="predicted"/>
<feature type="compositionally biased region" description="Basic and acidic residues" evidence="1">
    <location>
        <begin position="1"/>
        <end position="21"/>
    </location>
</feature>
<evidence type="ECO:0000256" key="1">
    <source>
        <dbReference type="SAM" id="MobiDB-lite"/>
    </source>
</evidence>
<evidence type="ECO:0000256" key="2">
    <source>
        <dbReference type="SAM" id="Phobius"/>
    </source>
</evidence>
<keyword evidence="2" id="KW-0812">Transmembrane</keyword>
<sequence>MISRIMTDRDDEHRCQDEDQVRSASSMSGDDDNQSVCTSTTSVESSVVLPITGHKISPRFVMLPKAKTVSLPNQSYPSPFPAYTSSSSILSLLLQVLLVKPAFLLSLLLSLCLADSPFSPGYET</sequence>
<dbReference type="STRING" id="200324.A0A2N5ST23"/>
<evidence type="ECO:0000313" key="5">
    <source>
        <dbReference type="Proteomes" id="UP000235388"/>
    </source>
</evidence>